<keyword evidence="2" id="KW-1133">Transmembrane helix</keyword>
<name>A0A058Z2N9_FONAL</name>
<proteinExistence type="predicted"/>
<evidence type="ECO:0000313" key="4">
    <source>
        <dbReference type="Proteomes" id="UP000030693"/>
    </source>
</evidence>
<keyword evidence="4" id="KW-1185">Reference proteome</keyword>
<dbReference type="SUPFAM" id="SSF53474">
    <property type="entry name" value="alpha/beta-Hydrolases"/>
    <property type="match status" value="1"/>
</dbReference>
<dbReference type="EMBL" id="KB932208">
    <property type="protein sequence ID" value="KCV68500.1"/>
    <property type="molecule type" value="Genomic_DNA"/>
</dbReference>
<dbReference type="GeneID" id="20529517"/>
<feature type="transmembrane region" description="Helical" evidence="2">
    <location>
        <begin position="62"/>
        <end position="80"/>
    </location>
</feature>
<evidence type="ECO:0000256" key="1">
    <source>
        <dbReference type="SAM" id="MobiDB-lite"/>
    </source>
</evidence>
<dbReference type="PANTHER" id="PTHR37471:SF1">
    <property type="entry name" value="AB HYDROLASE-1 DOMAIN-CONTAINING PROTEIN"/>
    <property type="match status" value="1"/>
</dbReference>
<protein>
    <recommendedName>
        <fullName evidence="5">AB hydrolase-1 domain-containing protein</fullName>
    </recommendedName>
</protein>
<feature type="compositionally biased region" description="Low complexity" evidence="1">
    <location>
        <begin position="351"/>
        <end position="375"/>
    </location>
</feature>
<dbReference type="OrthoDB" id="6431331at2759"/>
<sequence>MALSTSEKPGPLPPTTAVPPPGLQQLMALGLTKLGEYLLRFSPIPLSFLWLSFRYFGGGLAGFPFIMSTLLVLVDIWCCLEIGHYLNCRLILIEYNWRVTPGARTDAERIETFNRVYALSGNSRPEKAREFLTDWFFGAPFETIGRDNLGDWMAWAFWGSEMSELSPVGLAQVDTWIKRIETQTRWTFPPGRTPGVRTLRLSLDPVVVHHRPLVWYAVVSLVRMLCSHVLRRAGLESKRCGCVYYWIYKPAGALAGAPAGAPAEPAPSTPIVFVHGIGLGLVPYFLVVWRLLGLAKTQRRGFVALELPQISQRLFWDANPTAREVVRDLDTLLESEFDAPTADADADADSPTDATTTAVAPGTSAPAQRAVTAARGAGGASSTRRRTRALFIGHSIGSLTCSWMTRLHPERVAGLMLLDPVCFLLCLSDVAHNFLHRVPVDWQQAIMRYGAARELHIAYSLGRHFDWISSSLWLEDLSTRSLHAKDVATGERHEHLDTVVLLSGLDSIVPSSKVREYIEAQPNLKLIWKPELRHAEMLVRPSEVTEFCEQVSQQLERLKTLEFDVC</sequence>
<evidence type="ECO:0000313" key="3">
    <source>
        <dbReference type="EMBL" id="KCV68500.1"/>
    </source>
</evidence>
<dbReference type="RefSeq" id="XP_009496932.1">
    <property type="nucleotide sequence ID" value="XM_009498657.1"/>
</dbReference>
<dbReference type="AlphaFoldDB" id="A0A058Z2N9"/>
<reference evidence="3" key="1">
    <citation type="submission" date="2013-04" db="EMBL/GenBank/DDBJ databases">
        <title>The Genome Sequence of Fonticula alba ATCC 38817.</title>
        <authorList>
            <consortium name="The Broad Institute Genomics Platform"/>
            <person name="Russ C."/>
            <person name="Cuomo C."/>
            <person name="Burger G."/>
            <person name="Gray M.W."/>
            <person name="Holland P.W.H."/>
            <person name="King N."/>
            <person name="Lang F.B.F."/>
            <person name="Roger A.J."/>
            <person name="Ruiz-Trillo I."/>
            <person name="Brown M."/>
            <person name="Walker B."/>
            <person name="Young S."/>
            <person name="Zeng Q."/>
            <person name="Gargeya S."/>
            <person name="Fitzgerald M."/>
            <person name="Haas B."/>
            <person name="Abouelleil A."/>
            <person name="Allen A.W."/>
            <person name="Alvarado L."/>
            <person name="Arachchi H.M."/>
            <person name="Berlin A.M."/>
            <person name="Chapman S.B."/>
            <person name="Gainer-Dewar J."/>
            <person name="Goldberg J."/>
            <person name="Griggs A."/>
            <person name="Gujja S."/>
            <person name="Hansen M."/>
            <person name="Howarth C."/>
            <person name="Imamovic A."/>
            <person name="Ireland A."/>
            <person name="Larimer J."/>
            <person name="McCowan C."/>
            <person name="Murphy C."/>
            <person name="Pearson M."/>
            <person name="Poon T.W."/>
            <person name="Priest M."/>
            <person name="Roberts A."/>
            <person name="Saif S."/>
            <person name="Shea T."/>
            <person name="Sisk P."/>
            <person name="Sykes S."/>
            <person name="Wortman J."/>
            <person name="Nusbaum C."/>
            <person name="Birren B."/>
        </authorList>
    </citation>
    <scope>NUCLEOTIDE SEQUENCE [LARGE SCALE GENOMIC DNA]</scope>
    <source>
        <strain evidence="3">ATCC 38817</strain>
    </source>
</reference>
<dbReference type="Gene3D" id="3.40.50.1820">
    <property type="entry name" value="alpha/beta hydrolase"/>
    <property type="match status" value="1"/>
</dbReference>
<accession>A0A058Z2N9</accession>
<feature type="region of interest" description="Disordered" evidence="1">
    <location>
        <begin position="341"/>
        <end position="381"/>
    </location>
</feature>
<gene>
    <name evidence="3" type="ORF">H696_04792</name>
</gene>
<dbReference type="STRING" id="691883.A0A058Z2N9"/>
<evidence type="ECO:0000256" key="2">
    <source>
        <dbReference type="SAM" id="Phobius"/>
    </source>
</evidence>
<dbReference type="InterPro" id="IPR029058">
    <property type="entry name" value="AB_hydrolase_fold"/>
</dbReference>
<organism evidence="3">
    <name type="scientific">Fonticula alba</name>
    <name type="common">Slime mold</name>
    <dbReference type="NCBI Taxonomy" id="691883"/>
    <lineage>
        <taxon>Eukaryota</taxon>
        <taxon>Rotosphaerida</taxon>
        <taxon>Fonticulaceae</taxon>
        <taxon>Fonticula</taxon>
    </lineage>
</organism>
<keyword evidence="2" id="KW-0812">Transmembrane</keyword>
<keyword evidence="2" id="KW-0472">Membrane</keyword>
<dbReference type="OMA" id="WSENILW"/>
<dbReference type="eggNOG" id="ENOG502S2CP">
    <property type="taxonomic scope" value="Eukaryota"/>
</dbReference>
<feature type="transmembrane region" description="Helical" evidence="2">
    <location>
        <begin position="271"/>
        <end position="292"/>
    </location>
</feature>
<dbReference type="PANTHER" id="PTHR37471">
    <property type="entry name" value="UNNAMED PRODUCT"/>
    <property type="match status" value="1"/>
</dbReference>
<evidence type="ECO:0008006" key="5">
    <source>
        <dbReference type="Google" id="ProtNLM"/>
    </source>
</evidence>
<dbReference type="Proteomes" id="UP000030693">
    <property type="component" value="Unassembled WGS sequence"/>
</dbReference>